<evidence type="ECO:0000313" key="3">
    <source>
        <dbReference type="EMBL" id="KPL83785.1"/>
    </source>
</evidence>
<evidence type="ECO:0000256" key="2">
    <source>
        <dbReference type="SAM" id="Phobius"/>
    </source>
</evidence>
<proteinExistence type="predicted"/>
<accession>A0A0P6Y345</accession>
<gene>
    <name evidence="3" type="ORF">SE15_00560</name>
</gene>
<evidence type="ECO:0000313" key="4">
    <source>
        <dbReference type="Proteomes" id="UP000050544"/>
    </source>
</evidence>
<dbReference type="Proteomes" id="UP000050544">
    <property type="component" value="Unassembled WGS sequence"/>
</dbReference>
<dbReference type="EMBL" id="LGKO01000002">
    <property type="protein sequence ID" value="KPL83785.1"/>
    <property type="molecule type" value="Genomic_DNA"/>
</dbReference>
<comment type="caution">
    <text evidence="3">The sequence shown here is derived from an EMBL/GenBank/DDBJ whole genome shotgun (WGS) entry which is preliminary data.</text>
</comment>
<keyword evidence="4" id="KW-1185">Reference proteome</keyword>
<protein>
    <submittedName>
        <fullName evidence="3">Uncharacterized protein</fullName>
    </submittedName>
</protein>
<keyword evidence="2" id="KW-1133">Transmembrane helix</keyword>
<dbReference type="RefSeq" id="WP_054520168.1">
    <property type="nucleotide sequence ID" value="NZ_LGKO01000002.1"/>
</dbReference>
<organism evidence="3 4">
    <name type="scientific">Thermanaerothrix daxensis</name>
    <dbReference type="NCBI Taxonomy" id="869279"/>
    <lineage>
        <taxon>Bacteria</taxon>
        <taxon>Bacillati</taxon>
        <taxon>Chloroflexota</taxon>
        <taxon>Anaerolineae</taxon>
        <taxon>Anaerolineales</taxon>
        <taxon>Anaerolineaceae</taxon>
        <taxon>Thermanaerothrix</taxon>
    </lineage>
</organism>
<keyword evidence="2" id="KW-0472">Membrane</keyword>
<reference evidence="3 4" key="1">
    <citation type="submission" date="2015-07" db="EMBL/GenBank/DDBJ databases">
        <title>Whole genome sequence of Thermanaerothrix daxensis DSM 23592.</title>
        <authorList>
            <person name="Hemp J."/>
            <person name="Ward L.M."/>
            <person name="Pace L.A."/>
            <person name="Fischer W.W."/>
        </authorList>
    </citation>
    <scope>NUCLEOTIDE SEQUENCE [LARGE SCALE GENOMIC DNA]</scope>
    <source>
        <strain evidence="3 4">GNS-1</strain>
    </source>
</reference>
<feature type="transmembrane region" description="Helical" evidence="2">
    <location>
        <begin position="6"/>
        <end position="28"/>
    </location>
</feature>
<feature type="region of interest" description="Disordered" evidence="1">
    <location>
        <begin position="79"/>
        <end position="100"/>
    </location>
</feature>
<evidence type="ECO:0000256" key="1">
    <source>
        <dbReference type="SAM" id="MobiDB-lite"/>
    </source>
</evidence>
<feature type="compositionally biased region" description="Low complexity" evidence="1">
    <location>
        <begin position="79"/>
        <end position="89"/>
    </location>
</feature>
<sequence>MKEKALAPWFSLLLVVLLVGLGIGLGIYSGRRAAAASQESPSWQQRMLAQFTQTLAVVQDAEQRAFLEAKIAPLQTQEAARQQALAQPAPTKPANPEAMRPPEPLAVQQASREPGIQEGVAAPVSPDDFTTLNAWQGEVDGQWVRVFAGVRTYQPEQGALIMLPENAAVETWVDGPSGAGALRIVAKVDETLLVEAADGSRLTFDLRTHALTPVSP</sequence>
<keyword evidence="2" id="KW-0812">Transmembrane</keyword>
<name>A0A0P6Y345_9CHLR</name>
<dbReference type="AlphaFoldDB" id="A0A0P6Y345"/>